<protein>
    <recommendedName>
        <fullName evidence="3">NmrA-like domain-containing protein</fullName>
    </recommendedName>
</protein>
<sequence length="324" mass="35888">MSTERPLVLVLGATGRTGQSIINALLASGNFRIAALVRQESISKPVIEAFRKSGVEIRVGDLKDSVEKLTEALAGVDIFISAVVAWLIEDQKVAIRAAKTAGVKRFIPCDFATPGEKGIRELHDQKLAVRDFIKEVGVPYTFIDVGWWMQLSLPLPERSGGPMKTRSHTVYGPGNDKTLVTDLKHIGTYVARVVADPRTLNQAVIIWEDEVTQLEAHEIGERVSGEGDALKAKRVYVSADALKQDLAAAKAARAKDPTDIFAALNLTWSEYMYSMHILEENTLTNAKRLGYLDARELYPDVPQHSLEEYANEFYAMEDPSKVYE</sequence>
<dbReference type="Proteomes" id="UP001215151">
    <property type="component" value="Unassembled WGS sequence"/>
</dbReference>
<evidence type="ECO:0000256" key="2">
    <source>
        <dbReference type="ARBA" id="ARBA00023002"/>
    </source>
</evidence>
<evidence type="ECO:0000313" key="4">
    <source>
        <dbReference type="EMBL" id="KAJ8455414.1"/>
    </source>
</evidence>
<accession>A0AAD7TFR4</accession>
<dbReference type="Gene3D" id="3.90.25.10">
    <property type="entry name" value="UDP-galactose 4-epimerase, domain 1"/>
    <property type="match status" value="1"/>
</dbReference>
<dbReference type="SUPFAM" id="SSF51735">
    <property type="entry name" value="NAD(P)-binding Rossmann-fold domains"/>
    <property type="match status" value="1"/>
</dbReference>
<dbReference type="Gene3D" id="3.40.50.720">
    <property type="entry name" value="NAD(P)-binding Rossmann-like Domain"/>
    <property type="match status" value="1"/>
</dbReference>
<keyword evidence="5" id="KW-1185">Reference proteome</keyword>
<reference evidence="4" key="1">
    <citation type="submission" date="2022-11" db="EMBL/GenBank/DDBJ databases">
        <title>Genome Sequence of Cubamyces cubensis.</title>
        <authorList>
            <person name="Buettner E."/>
        </authorList>
    </citation>
    <scope>NUCLEOTIDE SEQUENCE</scope>
    <source>
        <strain evidence="4">MPL-01</strain>
    </source>
</reference>
<keyword evidence="2" id="KW-0560">Oxidoreductase</keyword>
<dbReference type="EMBL" id="JAPEVG010000775">
    <property type="protein sequence ID" value="KAJ8455414.1"/>
    <property type="molecule type" value="Genomic_DNA"/>
</dbReference>
<dbReference type="Pfam" id="PF05368">
    <property type="entry name" value="NmrA"/>
    <property type="match status" value="1"/>
</dbReference>
<feature type="domain" description="NmrA-like" evidence="3">
    <location>
        <begin position="7"/>
        <end position="309"/>
    </location>
</feature>
<name>A0AAD7TFR4_9APHY</name>
<dbReference type="AlphaFoldDB" id="A0AAD7TFR4"/>
<evidence type="ECO:0000313" key="5">
    <source>
        <dbReference type="Proteomes" id="UP001215151"/>
    </source>
</evidence>
<evidence type="ECO:0000259" key="3">
    <source>
        <dbReference type="Pfam" id="PF05368"/>
    </source>
</evidence>
<evidence type="ECO:0000256" key="1">
    <source>
        <dbReference type="ARBA" id="ARBA00022857"/>
    </source>
</evidence>
<keyword evidence="1" id="KW-0521">NADP</keyword>
<dbReference type="InterPro" id="IPR051609">
    <property type="entry name" value="NmrA/Isoflavone_reductase-like"/>
</dbReference>
<dbReference type="InterPro" id="IPR045312">
    <property type="entry name" value="PCBER-like"/>
</dbReference>
<organism evidence="4 5">
    <name type="scientific">Trametes cubensis</name>
    <dbReference type="NCBI Taxonomy" id="1111947"/>
    <lineage>
        <taxon>Eukaryota</taxon>
        <taxon>Fungi</taxon>
        <taxon>Dikarya</taxon>
        <taxon>Basidiomycota</taxon>
        <taxon>Agaricomycotina</taxon>
        <taxon>Agaricomycetes</taxon>
        <taxon>Polyporales</taxon>
        <taxon>Polyporaceae</taxon>
        <taxon>Trametes</taxon>
    </lineage>
</organism>
<dbReference type="PANTHER" id="PTHR47706">
    <property type="entry name" value="NMRA-LIKE FAMILY PROTEIN"/>
    <property type="match status" value="1"/>
</dbReference>
<dbReference type="PANTHER" id="PTHR47706:SF9">
    <property type="entry name" value="NMRA-LIKE DOMAIN-CONTAINING PROTEIN-RELATED"/>
    <property type="match status" value="1"/>
</dbReference>
<gene>
    <name evidence="4" type="ORF">ONZ51_g12470</name>
</gene>
<proteinExistence type="predicted"/>
<dbReference type="InterPro" id="IPR036291">
    <property type="entry name" value="NAD(P)-bd_dom_sf"/>
</dbReference>
<dbReference type="CDD" id="cd05259">
    <property type="entry name" value="PCBER_SDR_a"/>
    <property type="match status" value="1"/>
</dbReference>
<comment type="caution">
    <text evidence="4">The sequence shown here is derived from an EMBL/GenBank/DDBJ whole genome shotgun (WGS) entry which is preliminary data.</text>
</comment>
<dbReference type="InterPro" id="IPR008030">
    <property type="entry name" value="NmrA-like"/>
</dbReference>
<dbReference type="GO" id="GO:0016491">
    <property type="term" value="F:oxidoreductase activity"/>
    <property type="evidence" value="ECO:0007669"/>
    <property type="project" value="UniProtKB-KW"/>
</dbReference>